<gene>
    <name evidence="1" type="ORF">ASPGLDRAFT_138617</name>
</gene>
<organism evidence="1 2">
    <name type="scientific">Aspergillus glaucus CBS 516.65</name>
    <dbReference type="NCBI Taxonomy" id="1160497"/>
    <lineage>
        <taxon>Eukaryota</taxon>
        <taxon>Fungi</taxon>
        <taxon>Dikarya</taxon>
        <taxon>Ascomycota</taxon>
        <taxon>Pezizomycotina</taxon>
        <taxon>Eurotiomycetes</taxon>
        <taxon>Eurotiomycetidae</taxon>
        <taxon>Eurotiales</taxon>
        <taxon>Aspergillaceae</taxon>
        <taxon>Aspergillus</taxon>
        <taxon>Aspergillus subgen. Aspergillus</taxon>
    </lineage>
</organism>
<proteinExistence type="predicted"/>
<dbReference type="Proteomes" id="UP000184300">
    <property type="component" value="Unassembled WGS sequence"/>
</dbReference>
<evidence type="ECO:0000313" key="2">
    <source>
        <dbReference type="Proteomes" id="UP000184300"/>
    </source>
</evidence>
<dbReference type="STRING" id="1160497.A0A1L9V3R7"/>
<dbReference type="VEuPathDB" id="FungiDB:ASPGLDRAFT_138617"/>
<dbReference type="RefSeq" id="XP_022395266.1">
    <property type="nucleotide sequence ID" value="XM_022541627.1"/>
</dbReference>
<dbReference type="AlphaFoldDB" id="A0A1L9V3R7"/>
<protein>
    <submittedName>
        <fullName evidence="1">Uncharacterized protein</fullName>
    </submittedName>
</protein>
<dbReference type="GeneID" id="34457888"/>
<accession>A0A1L9V3R7</accession>
<reference evidence="2" key="1">
    <citation type="journal article" date="2017" name="Genome Biol.">
        <title>Comparative genomics reveals high biological diversity and specific adaptations in the industrially and medically important fungal genus Aspergillus.</title>
        <authorList>
            <person name="de Vries R.P."/>
            <person name="Riley R."/>
            <person name="Wiebenga A."/>
            <person name="Aguilar-Osorio G."/>
            <person name="Amillis S."/>
            <person name="Uchima C.A."/>
            <person name="Anderluh G."/>
            <person name="Asadollahi M."/>
            <person name="Askin M."/>
            <person name="Barry K."/>
            <person name="Battaglia E."/>
            <person name="Bayram O."/>
            <person name="Benocci T."/>
            <person name="Braus-Stromeyer S.A."/>
            <person name="Caldana C."/>
            <person name="Canovas D."/>
            <person name="Cerqueira G.C."/>
            <person name="Chen F."/>
            <person name="Chen W."/>
            <person name="Choi C."/>
            <person name="Clum A."/>
            <person name="Dos Santos R.A."/>
            <person name="Damasio A.R."/>
            <person name="Diallinas G."/>
            <person name="Emri T."/>
            <person name="Fekete E."/>
            <person name="Flipphi M."/>
            <person name="Freyberg S."/>
            <person name="Gallo A."/>
            <person name="Gournas C."/>
            <person name="Habgood R."/>
            <person name="Hainaut M."/>
            <person name="Harispe M.L."/>
            <person name="Henrissat B."/>
            <person name="Hilden K.S."/>
            <person name="Hope R."/>
            <person name="Hossain A."/>
            <person name="Karabika E."/>
            <person name="Karaffa L."/>
            <person name="Karanyi Z."/>
            <person name="Krasevec N."/>
            <person name="Kuo A."/>
            <person name="Kusch H."/>
            <person name="LaButti K."/>
            <person name="Lagendijk E.L."/>
            <person name="Lapidus A."/>
            <person name="Levasseur A."/>
            <person name="Lindquist E."/>
            <person name="Lipzen A."/>
            <person name="Logrieco A.F."/>
            <person name="MacCabe A."/>
            <person name="Maekelae M.R."/>
            <person name="Malavazi I."/>
            <person name="Melin P."/>
            <person name="Meyer V."/>
            <person name="Mielnichuk N."/>
            <person name="Miskei M."/>
            <person name="Molnar A.P."/>
            <person name="Mule G."/>
            <person name="Ngan C.Y."/>
            <person name="Orejas M."/>
            <person name="Orosz E."/>
            <person name="Ouedraogo J.P."/>
            <person name="Overkamp K.M."/>
            <person name="Park H.-S."/>
            <person name="Perrone G."/>
            <person name="Piumi F."/>
            <person name="Punt P.J."/>
            <person name="Ram A.F."/>
            <person name="Ramon A."/>
            <person name="Rauscher S."/>
            <person name="Record E."/>
            <person name="Riano-Pachon D.M."/>
            <person name="Robert V."/>
            <person name="Roehrig J."/>
            <person name="Ruller R."/>
            <person name="Salamov A."/>
            <person name="Salih N.S."/>
            <person name="Samson R.A."/>
            <person name="Sandor E."/>
            <person name="Sanguinetti M."/>
            <person name="Schuetze T."/>
            <person name="Sepcic K."/>
            <person name="Shelest E."/>
            <person name="Sherlock G."/>
            <person name="Sophianopoulou V."/>
            <person name="Squina F.M."/>
            <person name="Sun H."/>
            <person name="Susca A."/>
            <person name="Todd R.B."/>
            <person name="Tsang A."/>
            <person name="Unkles S.E."/>
            <person name="van de Wiele N."/>
            <person name="van Rossen-Uffink D."/>
            <person name="Oliveira J.V."/>
            <person name="Vesth T.C."/>
            <person name="Visser J."/>
            <person name="Yu J.-H."/>
            <person name="Zhou M."/>
            <person name="Andersen M.R."/>
            <person name="Archer D.B."/>
            <person name="Baker S.E."/>
            <person name="Benoit I."/>
            <person name="Brakhage A.A."/>
            <person name="Braus G.H."/>
            <person name="Fischer R."/>
            <person name="Frisvad J.C."/>
            <person name="Goldman G.H."/>
            <person name="Houbraken J."/>
            <person name="Oakley B."/>
            <person name="Pocsi I."/>
            <person name="Scazzocchio C."/>
            <person name="Seiboth B."/>
            <person name="vanKuyk P.A."/>
            <person name="Wortman J."/>
            <person name="Dyer P.S."/>
            <person name="Grigoriev I.V."/>
        </authorList>
    </citation>
    <scope>NUCLEOTIDE SEQUENCE [LARGE SCALE GENOMIC DNA]</scope>
    <source>
        <strain evidence="2">CBS 516.65</strain>
    </source>
</reference>
<sequence length="152" mass="16921">MANPQSLRDAAASVADNLRLKIRHRSHPHYPWLFLPRDKEEINTILNLWLQEGSLDAVTQKTGKSFKENPRENISDAYPILWADRPLATGVLQTPFPGKTLVIIALEDLDDQNGLPTNITKISCGSFAVHSGDEDLKFKKQGGGLAFFVLLD</sequence>
<dbReference type="OrthoDB" id="4181570at2759"/>
<name>A0A1L9V3R7_ASPGL</name>
<dbReference type="EMBL" id="KV878932">
    <property type="protein sequence ID" value="OJJ78568.1"/>
    <property type="molecule type" value="Genomic_DNA"/>
</dbReference>
<keyword evidence="2" id="KW-1185">Reference proteome</keyword>
<evidence type="ECO:0000313" key="1">
    <source>
        <dbReference type="EMBL" id="OJJ78568.1"/>
    </source>
</evidence>